<dbReference type="EMBL" id="MUYV01000001">
    <property type="protein sequence ID" value="OOS26357.1"/>
    <property type="molecule type" value="Genomic_DNA"/>
</dbReference>
<dbReference type="PANTHER" id="PTHR36838:SF4">
    <property type="entry name" value="AUXIN EFFLUX CARRIER FAMILY PROTEIN"/>
    <property type="match status" value="1"/>
</dbReference>
<feature type="transmembrane region" description="Helical" evidence="8">
    <location>
        <begin position="40"/>
        <end position="61"/>
    </location>
</feature>
<feature type="transmembrane region" description="Helical" evidence="8">
    <location>
        <begin position="245"/>
        <end position="261"/>
    </location>
</feature>
<feature type="transmembrane region" description="Helical" evidence="8">
    <location>
        <begin position="175"/>
        <end position="193"/>
    </location>
</feature>
<dbReference type="STRING" id="573983.B0681_00210"/>
<evidence type="ECO:0000256" key="3">
    <source>
        <dbReference type="ARBA" id="ARBA00022448"/>
    </source>
</evidence>
<evidence type="ECO:0000256" key="8">
    <source>
        <dbReference type="SAM" id="Phobius"/>
    </source>
</evidence>
<evidence type="ECO:0000313" key="9">
    <source>
        <dbReference type="EMBL" id="OOS26357.1"/>
    </source>
</evidence>
<dbReference type="Gene3D" id="1.20.1530.20">
    <property type="match status" value="1"/>
</dbReference>
<protein>
    <submittedName>
        <fullName evidence="9">Malonate transporter</fullName>
    </submittedName>
</protein>
<keyword evidence="4" id="KW-1003">Cell membrane</keyword>
<evidence type="ECO:0000256" key="7">
    <source>
        <dbReference type="ARBA" id="ARBA00023136"/>
    </source>
</evidence>
<dbReference type="InterPro" id="IPR004776">
    <property type="entry name" value="Mem_transp_PIN-like"/>
</dbReference>
<feature type="transmembrane region" description="Helical" evidence="8">
    <location>
        <begin position="130"/>
        <end position="154"/>
    </location>
</feature>
<organism evidence="9 10">
    <name type="scientific">Moraxella porci DSM 25326</name>
    <dbReference type="NCBI Taxonomy" id="573983"/>
    <lineage>
        <taxon>Bacteria</taxon>
        <taxon>Pseudomonadati</taxon>
        <taxon>Pseudomonadota</taxon>
        <taxon>Gammaproteobacteria</taxon>
        <taxon>Moraxellales</taxon>
        <taxon>Moraxellaceae</taxon>
        <taxon>Moraxella</taxon>
    </lineage>
</organism>
<sequence length="323" mass="34267">MTAQAVLSALSFAFVIVFPNLALMALGYVMQRRLIINAGFIETASSMVFNYCLPCLLFFSVLKSEVSIFDQSWLLLAGFITTFGLFFLAEIYAKFFVPKLGDKGVFVQGVFRSNMAIISLATVANAYGDAGLGVGAVYMGIITILYNVLAVITLSRTTQKTGNWFNQATDIAIKIFKNPLIIALLLAFIYKGLNLPALPEFINTTGALLGAVALPLALICAGATLDIRSMMQPSGVSMQASIGRILIAPLIAVITGVAMALPPLQFGVLYLMVASPVAAASYVMAKAMGGNDVLAANILGFTTVFGMIGMAVGMAILRVLGWV</sequence>
<evidence type="ECO:0000256" key="1">
    <source>
        <dbReference type="ARBA" id="ARBA00004651"/>
    </source>
</evidence>
<keyword evidence="7 8" id="KW-0472">Membrane</keyword>
<evidence type="ECO:0000256" key="4">
    <source>
        <dbReference type="ARBA" id="ARBA00022475"/>
    </source>
</evidence>
<gene>
    <name evidence="9" type="ORF">B0681_00210</name>
</gene>
<feature type="transmembrane region" description="Helical" evidence="8">
    <location>
        <begin position="267"/>
        <end position="285"/>
    </location>
</feature>
<feature type="transmembrane region" description="Helical" evidence="8">
    <location>
        <begin position="205"/>
        <end position="225"/>
    </location>
</feature>
<keyword evidence="10" id="KW-1185">Reference proteome</keyword>
<dbReference type="GO" id="GO:0005886">
    <property type="term" value="C:plasma membrane"/>
    <property type="evidence" value="ECO:0007669"/>
    <property type="project" value="UniProtKB-SubCell"/>
</dbReference>
<dbReference type="RefSeq" id="WP_078316747.1">
    <property type="nucleotide sequence ID" value="NZ_MUYV01000001.1"/>
</dbReference>
<keyword evidence="3" id="KW-0813">Transport</keyword>
<accession>A0A1T0CVK9</accession>
<name>A0A1T0CVK9_9GAMM</name>
<keyword evidence="6 8" id="KW-1133">Transmembrane helix</keyword>
<dbReference type="GO" id="GO:0055085">
    <property type="term" value="P:transmembrane transport"/>
    <property type="evidence" value="ECO:0007669"/>
    <property type="project" value="InterPro"/>
</dbReference>
<evidence type="ECO:0000313" key="10">
    <source>
        <dbReference type="Proteomes" id="UP000190683"/>
    </source>
</evidence>
<feature type="transmembrane region" description="Helical" evidence="8">
    <location>
        <begin position="297"/>
        <end position="320"/>
    </location>
</feature>
<dbReference type="InterPro" id="IPR038770">
    <property type="entry name" value="Na+/solute_symporter_sf"/>
</dbReference>
<comment type="subcellular location">
    <subcellularLocation>
        <location evidence="1">Cell membrane</location>
        <topology evidence="1">Multi-pass membrane protein</topology>
    </subcellularLocation>
</comment>
<dbReference type="AlphaFoldDB" id="A0A1T0CVK9"/>
<feature type="transmembrane region" description="Helical" evidence="8">
    <location>
        <begin position="73"/>
        <end position="93"/>
    </location>
</feature>
<evidence type="ECO:0000256" key="2">
    <source>
        <dbReference type="ARBA" id="ARBA00010145"/>
    </source>
</evidence>
<comment type="similarity">
    <text evidence="2">Belongs to the auxin efflux carrier (TC 2.A.69) family.</text>
</comment>
<dbReference type="Pfam" id="PF03547">
    <property type="entry name" value="Mem_trans"/>
    <property type="match status" value="1"/>
</dbReference>
<dbReference type="Proteomes" id="UP000190683">
    <property type="component" value="Unassembled WGS sequence"/>
</dbReference>
<evidence type="ECO:0000256" key="5">
    <source>
        <dbReference type="ARBA" id="ARBA00022692"/>
    </source>
</evidence>
<reference evidence="9 10" key="1">
    <citation type="submission" date="2017-02" db="EMBL/GenBank/DDBJ databases">
        <title>Draft genome sequence of Moraxella porci CCUG 54912T type strain.</title>
        <authorList>
            <person name="Salva-Serra F."/>
            <person name="Engstrom-Jakobsson H."/>
            <person name="Thorell K."/>
            <person name="Jaen-Luchoro D."/>
            <person name="Gonzales-Siles L."/>
            <person name="Karlsson R."/>
            <person name="Yazdan S."/>
            <person name="Boulund F."/>
            <person name="Johnning A."/>
            <person name="Engstrand L."/>
            <person name="Kristiansson E."/>
            <person name="Moore E."/>
        </authorList>
    </citation>
    <scope>NUCLEOTIDE SEQUENCE [LARGE SCALE GENOMIC DNA]</scope>
    <source>
        <strain evidence="9 10">CCUG 54912</strain>
    </source>
</reference>
<evidence type="ECO:0000256" key="6">
    <source>
        <dbReference type="ARBA" id="ARBA00022989"/>
    </source>
</evidence>
<feature type="transmembrane region" description="Helical" evidence="8">
    <location>
        <begin position="6"/>
        <end position="28"/>
    </location>
</feature>
<keyword evidence="5 8" id="KW-0812">Transmembrane</keyword>
<proteinExistence type="inferred from homology"/>
<comment type="caution">
    <text evidence="9">The sequence shown here is derived from an EMBL/GenBank/DDBJ whole genome shotgun (WGS) entry which is preliminary data.</text>
</comment>
<dbReference type="PANTHER" id="PTHR36838">
    <property type="entry name" value="AUXIN EFFLUX CARRIER FAMILY PROTEIN"/>
    <property type="match status" value="1"/>
</dbReference>